<keyword evidence="3" id="KW-1185">Reference proteome</keyword>
<dbReference type="Gene3D" id="3.90.1720.10">
    <property type="entry name" value="endopeptidase domain like (from Nostoc punctiforme)"/>
    <property type="match status" value="1"/>
</dbReference>
<gene>
    <name evidence="2" type="ORF">HanXRQr2_Chr04g0139631</name>
</gene>
<dbReference type="PANTHER" id="PTHR46137:SF19">
    <property type="entry name" value="GB|AAF32477.1"/>
    <property type="match status" value="1"/>
</dbReference>
<dbReference type="PANTHER" id="PTHR46137">
    <property type="entry name" value="OS05G0310600 PROTEIN"/>
    <property type="match status" value="1"/>
</dbReference>
<evidence type="ECO:0000259" key="1">
    <source>
        <dbReference type="PROSITE" id="PS51934"/>
    </source>
</evidence>
<comment type="caution">
    <text evidence="2">The sequence shown here is derived from an EMBL/GenBank/DDBJ whole genome shotgun (WGS) entry which is preliminary data.</text>
</comment>
<dbReference type="PROSITE" id="PS51934">
    <property type="entry name" value="LRAT"/>
    <property type="match status" value="1"/>
</dbReference>
<name>A0A9K3J3J2_HELAN</name>
<reference evidence="2" key="2">
    <citation type="submission" date="2020-06" db="EMBL/GenBank/DDBJ databases">
        <title>Helianthus annuus Genome sequencing and assembly Release 2.</title>
        <authorList>
            <person name="Gouzy J."/>
            <person name="Langlade N."/>
            <person name="Munos S."/>
        </authorList>
    </citation>
    <scope>NUCLEOTIDE SEQUENCE</scope>
    <source>
        <tissue evidence="2">Leaves</tissue>
    </source>
</reference>
<dbReference type="OrthoDB" id="1691318at2759"/>
<dbReference type="EMBL" id="MNCJ02000319">
    <property type="protein sequence ID" value="KAF5807930.1"/>
    <property type="molecule type" value="Genomic_DNA"/>
</dbReference>
<dbReference type="Pfam" id="PF04970">
    <property type="entry name" value="LRAT"/>
    <property type="match status" value="1"/>
</dbReference>
<reference evidence="2" key="1">
    <citation type="journal article" date="2017" name="Nature">
        <title>The sunflower genome provides insights into oil metabolism, flowering and Asterid evolution.</title>
        <authorList>
            <person name="Badouin H."/>
            <person name="Gouzy J."/>
            <person name="Grassa C.J."/>
            <person name="Murat F."/>
            <person name="Staton S.E."/>
            <person name="Cottret L."/>
            <person name="Lelandais-Briere C."/>
            <person name="Owens G.L."/>
            <person name="Carrere S."/>
            <person name="Mayjonade B."/>
            <person name="Legrand L."/>
            <person name="Gill N."/>
            <person name="Kane N.C."/>
            <person name="Bowers J.E."/>
            <person name="Hubner S."/>
            <person name="Bellec A."/>
            <person name="Berard A."/>
            <person name="Berges H."/>
            <person name="Blanchet N."/>
            <person name="Boniface M.C."/>
            <person name="Brunel D."/>
            <person name="Catrice O."/>
            <person name="Chaidir N."/>
            <person name="Claudel C."/>
            <person name="Donnadieu C."/>
            <person name="Faraut T."/>
            <person name="Fievet G."/>
            <person name="Helmstetter N."/>
            <person name="King M."/>
            <person name="Knapp S.J."/>
            <person name="Lai Z."/>
            <person name="Le Paslier M.C."/>
            <person name="Lippi Y."/>
            <person name="Lorenzon L."/>
            <person name="Mandel J.R."/>
            <person name="Marage G."/>
            <person name="Marchand G."/>
            <person name="Marquand E."/>
            <person name="Bret-Mestries E."/>
            <person name="Morien E."/>
            <person name="Nambeesan S."/>
            <person name="Nguyen T."/>
            <person name="Pegot-Espagnet P."/>
            <person name="Pouilly N."/>
            <person name="Raftis F."/>
            <person name="Sallet E."/>
            <person name="Schiex T."/>
            <person name="Thomas J."/>
            <person name="Vandecasteele C."/>
            <person name="Vares D."/>
            <person name="Vear F."/>
            <person name="Vautrin S."/>
            <person name="Crespi M."/>
            <person name="Mangin B."/>
            <person name="Burke J.M."/>
            <person name="Salse J."/>
            <person name="Munos S."/>
            <person name="Vincourt P."/>
            <person name="Rieseberg L.H."/>
            <person name="Langlade N.B."/>
        </authorList>
    </citation>
    <scope>NUCLEOTIDE SEQUENCE</scope>
    <source>
        <tissue evidence="2">Leaves</tissue>
    </source>
</reference>
<feature type="domain" description="LRAT" evidence="1">
    <location>
        <begin position="20"/>
        <end position="164"/>
    </location>
</feature>
<protein>
    <submittedName>
        <fullName evidence="2">LRAT-like domain-containing protein</fullName>
    </submittedName>
</protein>
<dbReference type="Gramene" id="mRNA:HanXRQr2_Chr04g0139631">
    <property type="protein sequence ID" value="mRNA:HanXRQr2_Chr04g0139631"/>
    <property type="gene ID" value="HanXRQr2_Chr04g0139631"/>
</dbReference>
<accession>A0A9K3J3J2</accession>
<organism evidence="2 3">
    <name type="scientific">Helianthus annuus</name>
    <name type="common">Common sunflower</name>
    <dbReference type="NCBI Taxonomy" id="4232"/>
    <lineage>
        <taxon>Eukaryota</taxon>
        <taxon>Viridiplantae</taxon>
        <taxon>Streptophyta</taxon>
        <taxon>Embryophyta</taxon>
        <taxon>Tracheophyta</taxon>
        <taxon>Spermatophyta</taxon>
        <taxon>Magnoliopsida</taxon>
        <taxon>eudicotyledons</taxon>
        <taxon>Gunneridae</taxon>
        <taxon>Pentapetalae</taxon>
        <taxon>asterids</taxon>
        <taxon>campanulids</taxon>
        <taxon>Asterales</taxon>
        <taxon>Asteraceae</taxon>
        <taxon>Asteroideae</taxon>
        <taxon>Heliantheae alliance</taxon>
        <taxon>Heliantheae</taxon>
        <taxon>Helianthus</taxon>
    </lineage>
</organism>
<dbReference type="InterPro" id="IPR007053">
    <property type="entry name" value="LRAT_dom"/>
</dbReference>
<evidence type="ECO:0000313" key="2">
    <source>
        <dbReference type="EMBL" id="KAF5807930.1"/>
    </source>
</evidence>
<dbReference type="Proteomes" id="UP000215914">
    <property type="component" value="Unassembled WGS sequence"/>
</dbReference>
<sequence>MDLFSQEIERSELKKGDHVYVWRMVLLYNHHGIYVGDGKIIHFVDPRMDGSFLSSSSSSSSLTRCRMSCCGSEKVAGSGVRMSCIDCFIENGSLCRYKYQAEKWFVVFKLRRGTCTTARSDRPEEVVHRATYLFENGYVEYDLEDNNCEDFALYCKTGLWSTNKSTQKRSSQVIFDLNKGIVKLRELGVRKDVVKVPVEELRLFVSRL</sequence>
<dbReference type="AlphaFoldDB" id="A0A9K3J3J2"/>
<proteinExistence type="predicted"/>
<evidence type="ECO:0000313" key="3">
    <source>
        <dbReference type="Proteomes" id="UP000215914"/>
    </source>
</evidence>